<dbReference type="EMBL" id="UYJE01007979">
    <property type="protein sequence ID" value="VDI59773.1"/>
    <property type="molecule type" value="Genomic_DNA"/>
</dbReference>
<proteinExistence type="inferred from homology"/>
<comment type="subcellular location">
    <subcellularLocation>
        <location evidence="1">Cytoplasm</location>
        <location evidence="1">Cytoskeleton</location>
        <location evidence="1">Cilium axoneme</location>
    </subcellularLocation>
</comment>
<evidence type="ECO:0000256" key="5">
    <source>
        <dbReference type="ARBA" id="ARBA00022794"/>
    </source>
</evidence>
<evidence type="ECO:0000256" key="7">
    <source>
        <dbReference type="ARBA" id="ARBA00023212"/>
    </source>
</evidence>
<reference evidence="10" key="1">
    <citation type="submission" date="2018-11" db="EMBL/GenBank/DDBJ databases">
        <authorList>
            <person name="Alioto T."/>
            <person name="Alioto T."/>
        </authorList>
    </citation>
    <scope>NUCLEOTIDE SEQUENCE</scope>
</reference>
<comment type="function">
    <text evidence="9">Essential for sperm motility and is involved in the regulation of the beating frequency of motile cilia on the epithelial cells of the respiratory tract. Required for the establishment of radial spokes in sperm flagella.</text>
</comment>
<evidence type="ECO:0000256" key="6">
    <source>
        <dbReference type="ARBA" id="ARBA00023069"/>
    </source>
</evidence>
<dbReference type="Proteomes" id="UP000596742">
    <property type="component" value="Unassembled WGS sequence"/>
</dbReference>
<evidence type="ECO:0000256" key="8">
    <source>
        <dbReference type="ARBA" id="ARBA00023273"/>
    </source>
</evidence>
<protein>
    <recommendedName>
        <fullName evidence="3">Cilia- and flagella-associated protein 206</fullName>
    </recommendedName>
</protein>
<dbReference type="PANTHER" id="PTHR21442">
    <property type="entry name" value="CILIA- AND FLAGELLA-ASSOCIATED PROTEIN 206"/>
    <property type="match status" value="1"/>
</dbReference>
<keyword evidence="7" id="KW-0206">Cytoskeleton</keyword>
<gene>
    <name evidence="10" type="ORF">MGAL_10B043888</name>
</gene>
<keyword evidence="8" id="KW-0966">Cell projection</keyword>
<evidence type="ECO:0000256" key="4">
    <source>
        <dbReference type="ARBA" id="ARBA00022490"/>
    </source>
</evidence>
<keyword evidence="4" id="KW-0963">Cytoplasm</keyword>
<evidence type="ECO:0000256" key="1">
    <source>
        <dbReference type="ARBA" id="ARBA00004430"/>
    </source>
</evidence>
<dbReference type="PANTHER" id="PTHR21442:SF0">
    <property type="entry name" value="CILIA- AND FLAGELLA-ASSOCIATED PROTEIN 206"/>
    <property type="match status" value="1"/>
</dbReference>
<evidence type="ECO:0000256" key="3">
    <source>
        <dbReference type="ARBA" id="ARBA00021602"/>
    </source>
</evidence>
<accession>A0A8B6G753</accession>
<comment type="similarity">
    <text evidence="2">Belongs to the CFAP206 family.</text>
</comment>
<dbReference type="GO" id="GO:0030030">
    <property type="term" value="P:cell projection organization"/>
    <property type="evidence" value="ECO:0007669"/>
    <property type="project" value="UniProtKB-KW"/>
</dbReference>
<dbReference type="OrthoDB" id="10251073at2759"/>
<evidence type="ECO:0000313" key="10">
    <source>
        <dbReference type="EMBL" id="VDI59773.1"/>
    </source>
</evidence>
<sequence>MRSRNQEDARLDLVRDLKDRQVLVTCDLAMKMLSRKYREGQTDWFISQDSPITSSLIKDTVADLHTLIPDIQEIHIYSDNAGCYKNTLMMASLRRDVGNKHKSYNFSEAQDGKGACDRRASHFKSVIKRYINEGHDVTSAEEMKVAIDARQNGQFRVKVVDTVTVIDGEKNNTKSIAGITQLHNFQFESDGLRVWKAYKIGKGQLIPWKSLGSPPKPAELLIKLNWTNEETVSRSLSTEEKHRRVLESRLQPVIREITDIRARTREELESLYRKIVSVVLLRSGLGSPTYIAVVREANADLQSVFPQTELGTFMSLTKRDKERQLLELTMIVTGIRLFNKECGKGGEEINDYLIEKMHSGESSEGPSTQLLKESLINTRQHEAFLRVILPQFIHLSQLWSGFQDEMVLLSVLRNILASLEPFTRSKGEKINPSDFKDLDWLFPDTTKHFNKLPLQYRGYCAWALAKFDRLLLPSNPDIDVLRNKDHYYGFSNKQAATEFSQNPDGCRKEFTRKELDEDIYTYEECSSKVKDSSIHCMDTLIESQNTIETQTDGITHETCQMEYDGSNIFSDSETIEQQSTQQIFLSNSTAKVSSEENIKPLAMLSTIAEFYQKSESWQHRRQLLSMLSLFMTHQEVLQLIPDLTEFKYYTSKKHGEKFGYGLPVPQAETHRQKMDPMKLDSFLEFITSPHIIRDLPYGEKKLKLSDGTVQNVPNLIRCMGSSDIIQQYKLYCEENTIIPLEVISKFKTRLIPNTFDFIPNGLGHAIDKSMKNVRYRIKVVDNMTAKPKSVDRVIPSISSYSNFTFERNGIRVWKAYNIGQEKCTLVFDQKSSCSSDISKVKYLEKVAESSVNKQLMIMPSATKLSTSDSELDMGWALKEERKNKRFNKNQTDYLYEKFNKGQKSGRKEDPYSVSEAMLLEKNEDGSRRFHYSEILSVQQITS</sequence>
<dbReference type="GO" id="GO:0005930">
    <property type="term" value="C:axoneme"/>
    <property type="evidence" value="ECO:0007669"/>
    <property type="project" value="UniProtKB-SubCell"/>
</dbReference>
<name>A0A8B6G753_MYTGA</name>
<dbReference type="Pfam" id="PF12018">
    <property type="entry name" value="FAP206"/>
    <property type="match status" value="1"/>
</dbReference>
<keyword evidence="5" id="KW-0970">Cilium biogenesis/degradation</keyword>
<evidence type="ECO:0000256" key="2">
    <source>
        <dbReference type="ARBA" id="ARBA00010500"/>
    </source>
</evidence>
<dbReference type="GO" id="GO:0036064">
    <property type="term" value="C:ciliary basal body"/>
    <property type="evidence" value="ECO:0007669"/>
    <property type="project" value="TreeGrafter"/>
</dbReference>
<evidence type="ECO:0000256" key="9">
    <source>
        <dbReference type="ARBA" id="ARBA00045321"/>
    </source>
</evidence>
<comment type="caution">
    <text evidence="10">The sequence shown here is derived from an EMBL/GenBank/DDBJ whole genome shotgun (WGS) entry which is preliminary data.</text>
</comment>
<keyword evidence="6" id="KW-0969">Cilium</keyword>
<evidence type="ECO:0000313" key="11">
    <source>
        <dbReference type="Proteomes" id="UP000596742"/>
    </source>
</evidence>
<organism evidence="10 11">
    <name type="scientific">Mytilus galloprovincialis</name>
    <name type="common">Mediterranean mussel</name>
    <dbReference type="NCBI Taxonomy" id="29158"/>
    <lineage>
        <taxon>Eukaryota</taxon>
        <taxon>Metazoa</taxon>
        <taxon>Spiralia</taxon>
        <taxon>Lophotrochozoa</taxon>
        <taxon>Mollusca</taxon>
        <taxon>Bivalvia</taxon>
        <taxon>Autobranchia</taxon>
        <taxon>Pteriomorphia</taxon>
        <taxon>Mytilida</taxon>
        <taxon>Mytiloidea</taxon>
        <taxon>Mytilidae</taxon>
        <taxon>Mytilinae</taxon>
        <taxon>Mytilus</taxon>
    </lineage>
</organism>
<dbReference type="GO" id="GO:0003356">
    <property type="term" value="P:regulation of cilium beat frequency"/>
    <property type="evidence" value="ECO:0007669"/>
    <property type="project" value="TreeGrafter"/>
</dbReference>
<dbReference type="AlphaFoldDB" id="A0A8B6G753"/>
<keyword evidence="11" id="KW-1185">Reference proteome</keyword>
<dbReference type="InterPro" id="IPR021897">
    <property type="entry name" value="FAP206"/>
</dbReference>